<evidence type="ECO:0000259" key="1">
    <source>
        <dbReference type="Pfam" id="PF05699"/>
    </source>
</evidence>
<dbReference type="InterPro" id="IPR012337">
    <property type="entry name" value="RNaseH-like_sf"/>
</dbReference>
<dbReference type="Proteomes" id="UP001295469">
    <property type="component" value="Chromosome C06"/>
</dbReference>
<dbReference type="PANTHER" id="PTHR23272:SF166">
    <property type="entry name" value="ZINC FINGER BED DOMAIN-CONTAINING PROTEIN RICESLEEPER 2-LIKE ISOFORM X1"/>
    <property type="match status" value="1"/>
</dbReference>
<dbReference type="GO" id="GO:0003677">
    <property type="term" value="F:DNA binding"/>
    <property type="evidence" value="ECO:0007669"/>
    <property type="project" value="InterPro"/>
</dbReference>
<evidence type="ECO:0000313" key="3">
    <source>
        <dbReference type="EMBL" id="CAF2065236.1"/>
    </source>
</evidence>
<dbReference type="InterPro" id="IPR025525">
    <property type="entry name" value="hAT-like_transposase_RNase-H"/>
</dbReference>
<reference evidence="3" key="1">
    <citation type="submission" date="2021-01" db="EMBL/GenBank/DDBJ databases">
        <authorList>
            <consortium name="Genoscope - CEA"/>
            <person name="William W."/>
        </authorList>
    </citation>
    <scope>NUCLEOTIDE SEQUENCE</scope>
</reference>
<dbReference type="OMA" id="EIGFANK"/>
<dbReference type="Pfam" id="PF14372">
    <property type="entry name" value="hAT-like_RNase-H"/>
    <property type="match status" value="1"/>
</dbReference>
<dbReference type="EMBL" id="HG994370">
    <property type="protein sequence ID" value="CAF2065236.1"/>
    <property type="molecule type" value="Genomic_DNA"/>
</dbReference>
<name>A0A816QVI6_BRANA</name>
<dbReference type="PANTHER" id="PTHR23272">
    <property type="entry name" value="BED FINGER-RELATED"/>
    <property type="match status" value="1"/>
</dbReference>
<accession>A0A816QVI6</accession>
<dbReference type="Gramene" id="CDX88257">
    <property type="protein sequence ID" value="CDX88257"/>
    <property type="gene ID" value="GSBRNA2T00147745001"/>
</dbReference>
<feature type="domain" description="HAT C-terminal dimerisation" evidence="1">
    <location>
        <begin position="108"/>
        <end position="165"/>
    </location>
</feature>
<evidence type="ECO:0000259" key="2">
    <source>
        <dbReference type="Pfam" id="PF14372"/>
    </source>
</evidence>
<gene>
    <name evidence="3" type="ORF">DARMORV10_C06P50410.1</name>
</gene>
<feature type="domain" description="hAT-like transposase RNase-H fold" evidence="2">
    <location>
        <begin position="1"/>
        <end position="65"/>
    </location>
</feature>
<dbReference type="Pfam" id="PF05699">
    <property type="entry name" value="Dimer_Tnp_hAT"/>
    <property type="match status" value="1"/>
</dbReference>
<proteinExistence type="predicted"/>
<protein>
    <submittedName>
        <fullName evidence="3">(rape) hypothetical protein</fullName>
    </submittedName>
</protein>
<dbReference type="SUPFAM" id="SSF53098">
    <property type="entry name" value="Ribonuclease H-like"/>
    <property type="match status" value="1"/>
</dbReference>
<dbReference type="GO" id="GO:0046983">
    <property type="term" value="F:protein dimerization activity"/>
    <property type="evidence" value="ECO:0007669"/>
    <property type="project" value="InterPro"/>
</dbReference>
<dbReference type="AlphaFoldDB" id="A0A816QVI6"/>
<sequence length="166" mass="18828">MVKCMKLKFEKYWEEYSDILAVAAVLDPRLKFHFLEYCFSVLDQSTCKRRLANVRSKIYKLFGAYKKNQRISSAATTSQGEIPDVPTGYGGFYAFFSQKAVGNGKSALDIYLDEPLLDMAAYKKLNVLHYWRDNSARFKELATMAREVLSIPITTVASESSFSIGS</sequence>
<dbReference type="InterPro" id="IPR008906">
    <property type="entry name" value="HATC_C_dom"/>
</dbReference>
<organism evidence="3">
    <name type="scientific">Brassica napus</name>
    <name type="common">Rape</name>
    <dbReference type="NCBI Taxonomy" id="3708"/>
    <lineage>
        <taxon>Eukaryota</taxon>
        <taxon>Viridiplantae</taxon>
        <taxon>Streptophyta</taxon>
        <taxon>Embryophyta</taxon>
        <taxon>Tracheophyta</taxon>
        <taxon>Spermatophyta</taxon>
        <taxon>Magnoliopsida</taxon>
        <taxon>eudicotyledons</taxon>
        <taxon>Gunneridae</taxon>
        <taxon>Pentapetalae</taxon>
        <taxon>rosids</taxon>
        <taxon>malvids</taxon>
        <taxon>Brassicales</taxon>
        <taxon>Brassicaceae</taxon>
        <taxon>Brassiceae</taxon>
        <taxon>Brassica</taxon>
    </lineage>
</organism>